<dbReference type="PROSITE" id="PS50296">
    <property type="entry name" value="SUI1"/>
    <property type="match status" value="1"/>
</dbReference>
<dbReference type="RefSeq" id="WP_029589012.1">
    <property type="nucleotide sequence ID" value="NZ_CP016303.1"/>
</dbReference>
<keyword evidence="1" id="KW-0810">Translation regulation</keyword>
<protein>
    <submittedName>
        <fullName evidence="4">Translation initiation factor Sui1</fullName>
    </submittedName>
</protein>
<dbReference type="GO" id="GO:0003743">
    <property type="term" value="F:translation initiation factor activity"/>
    <property type="evidence" value="ECO:0007669"/>
    <property type="project" value="UniProtKB-KW"/>
</dbReference>
<dbReference type="InterPro" id="IPR036877">
    <property type="entry name" value="SUI1_dom_sf"/>
</dbReference>
<dbReference type="GO" id="GO:0006417">
    <property type="term" value="P:regulation of translation"/>
    <property type="evidence" value="ECO:0007669"/>
    <property type="project" value="UniProtKB-KW"/>
</dbReference>
<dbReference type="AlphaFoldDB" id="A0A249E1Y9"/>
<dbReference type="SUPFAM" id="SSF55159">
    <property type="entry name" value="eIF1-like"/>
    <property type="match status" value="1"/>
</dbReference>
<dbReference type="CDD" id="cd11567">
    <property type="entry name" value="YciH_like"/>
    <property type="match status" value="1"/>
</dbReference>
<dbReference type="InterPro" id="IPR001950">
    <property type="entry name" value="SUI1"/>
</dbReference>
<proteinExistence type="predicted"/>
<sequence>MNDPNSHLIYSTDKNAFPKLEKREPLPIQKDALIRLEYQTHGRKGKGVSLVIGLKGGDEAIASLAAELKKQCGCGGTVKQGIIEIQGDKIAFLKKRLEAKGFKVRLVRG</sequence>
<dbReference type="OrthoDB" id="9792915at2"/>
<reference evidence="4 5" key="2">
    <citation type="submission" date="2017-09" db="EMBL/GenBank/DDBJ databases">
        <title>The genome of whitefly Bemisia tabaci, a global crop pest, provides novel insights into virus transmission, host adaptation and insecticide resistance.</title>
        <authorList>
            <person name="Kaur N."/>
            <person name="Kliot A."/>
            <person name="Pinheiro P.V."/>
            <person name="Luan J."/>
            <person name="Zheng Y."/>
            <person name="Liu W."/>
            <person name="Sun H."/>
            <person name="Yang X."/>
            <person name="Xu Y."/>
            <person name="Luo Y."/>
            <person name="Kruse A."/>
            <person name="Fisher T.W."/>
            <person name="Nelson D.R."/>
            <person name="Elimelech M."/>
            <person name="MacCoss M."/>
            <person name="Johnson R."/>
            <person name="Cohen E."/>
            <person name="Hunter W.B."/>
            <person name="Brown J.K."/>
            <person name="Jander G."/>
            <person name="Cilia M."/>
            <person name="Douglas A.E."/>
            <person name="Ghanim M."/>
            <person name="Simmons A.M."/>
            <person name="Wintermantel W.M."/>
            <person name="Ling K.-S."/>
            <person name="Fei Z."/>
        </authorList>
    </citation>
    <scope>NUCLEOTIDE SEQUENCE [LARGE SCALE GENOMIC DNA]</scope>
    <source>
        <strain evidence="4 5">MEAM1</strain>
    </source>
</reference>
<dbReference type="Pfam" id="PF01253">
    <property type="entry name" value="SUI1"/>
    <property type="match status" value="1"/>
</dbReference>
<dbReference type="Proteomes" id="UP000216438">
    <property type="component" value="Chromosome"/>
</dbReference>
<dbReference type="Gene3D" id="3.30.780.10">
    <property type="entry name" value="SUI1-like domain"/>
    <property type="match status" value="1"/>
</dbReference>
<name>A0A249E1Y9_9ENTR</name>
<organism evidence="4 5">
    <name type="scientific">Candidatus Hamiltonella defensa</name>
    <name type="common">Bemisia tabaci</name>
    <dbReference type="NCBI Taxonomy" id="672795"/>
    <lineage>
        <taxon>Bacteria</taxon>
        <taxon>Pseudomonadati</taxon>
        <taxon>Pseudomonadota</taxon>
        <taxon>Gammaproteobacteria</taxon>
        <taxon>Enterobacterales</taxon>
        <taxon>Enterobacteriaceae</taxon>
        <taxon>aphid secondary symbionts</taxon>
        <taxon>Candidatus Williamhamiltonella</taxon>
    </lineage>
</organism>
<accession>A0A249E1Y9</accession>
<feature type="domain" description="SUI1" evidence="3">
    <location>
        <begin position="43"/>
        <end position="101"/>
    </location>
</feature>
<evidence type="ECO:0000313" key="5">
    <source>
        <dbReference type="Proteomes" id="UP000216438"/>
    </source>
</evidence>
<evidence type="ECO:0000256" key="1">
    <source>
        <dbReference type="ARBA" id="ARBA00022845"/>
    </source>
</evidence>
<evidence type="ECO:0000256" key="2">
    <source>
        <dbReference type="ARBA" id="ARBA00022917"/>
    </source>
</evidence>
<dbReference type="EMBL" id="CP016303">
    <property type="protein sequence ID" value="ASX27032.1"/>
    <property type="molecule type" value="Genomic_DNA"/>
</dbReference>
<keyword evidence="4" id="KW-0396">Initiation factor</keyword>
<reference evidence="5" key="1">
    <citation type="submission" date="2016-06" db="EMBL/GenBank/DDBJ databases">
        <authorList>
            <person name="Chen W."/>
            <person name="Hasegawa D.K."/>
        </authorList>
    </citation>
    <scope>NUCLEOTIDE SEQUENCE [LARGE SCALE GENOMIC DNA]</scope>
    <source>
        <strain evidence="5">MEAM1</strain>
    </source>
</reference>
<evidence type="ECO:0000259" key="3">
    <source>
        <dbReference type="PROSITE" id="PS50296"/>
    </source>
</evidence>
<gene>
    <name evidence="4" type="ORF">BA171_04095</name>
</gene>
<dbReference type="InterPro" id="IPR005872">
    <property type="entry name" value="SUI1_arc_bac"/>
</dbReference>
<evidence type="ECO:0000313" key="4">
    <source>
        <dbReference type="EMBL" id="ASX27032.1"/>
    </source>
</evidence>
<dbReference type="PIRSF" id="PIRSF037511">
    <property type="entry name" value="Transl_init_SUI1_pro"/>
    <property type="match status" value="1"/>
</dbReference>
<keyword evidence="2" id="KW-0648">Protein biosynthesis</keyword>